<dbReference type="GO" id="GO:0009279">
    <property type="term" value="C:cell outer membrane"/>
    <property type="evidence" value="ECO:0007669"/>
    <property type="project" value="UniProtKB-SubCell"/>
</dbReference>
<proteinExistence type="predicted"/>
<keyword evidence="2" id="KW-0472">Membrane</keyword>
<keyword evidence="3" id="KW-0998">Cell outer membrane</keyword>
<dbReference type="EMBL" id="BARU01011670">
    <property type="protein sequence ID" value="GAH32298.1"/>
    <property type="molecule type" value="Genomic_DNA"/>
</dbReference>
<organism evidence="4">
    <name type="scientific">marine sediment metagenome</name>
    <dbReference type="NCBI Taxonomy" id="412755"/>
    <lineage>
        <taxon>unclassified sequences</taxon>
        <taxon>metagenomes</taxon>
        <taxon>ecological metagenomes</taxon>
    </lineage>
</organism>
<reference evidence="4" key="1">
    <citation type="journal article" date="2014" name="Front. Microbiol.">
        <title>High frequency of phylogenetically diverse reductive dehalogenase-homologous genes in deep subseafloor sedimentary metagenomes.</title>
        <authorList>
            <person name="Kawai M."/>
            <person name="Futagami T."/>
            <person name="Toyoda A."/>
            <person name="Takaki Y."/>
            <person name="Nishi S."/>
            <person name="Hori S."/>
            <person name="Arai W."/>
            <person name="Tsubouchi T."/>
            <person name="Morono Y."/>
            <person name="Uchiyama I."/>
            <person name="Ito T."/>
            <person name="Fujiyama A."/>
            <person name="Inagaki F."/>
            <person name="Takami H."/>
        </authorList>
    </citation>
    <scope>NUCLEOTIDE SEQUENCE</scope>
    <source>
        <strain evidence="4">Expedition CK06-06</strain>
    </source>
</reference>
<feature type="non-terminal residue" evidence="4">
    <location>
        <position position="263"/>
    </location>
</feature>
<dbReference type="InterPro" id="IPR036942">
    <property type="entry name" value="Beta-barrel_TonB_sf"/>
</dbReference>
<dbReference type="AlphaFoldDB" id="X1GGY8"/>
<dbReference type="PANTHER" id="PTHR47234">
    <property type="match status" value="1"/>
</dbReference>
<comment type="caution">
    <text evidence="4">The sequence shown here is derived from an EMBL/GenBank/DDBJ whole genome shotgun (WGS) entry which is preliminary data.</text>
</comment>
<gene>
    <name evidence="4" type="ORF">S03H2_21830</name>
</gene>
<evidence type="ECO:0000313" key="4">
    <source>
        <dbReference type="EMBL" id="GAH32298.1"/>
    </source>
</evidence>
<evidence type="ECO:0000256" key="2">
    <source>
        <dbReference type="ARBA" id="ARBA00023136"/>
    </source>
</evidence>
<name>X1GGY8_9ZZZZ</name>
<dbReference type="SUPFAM" id="SSF56935">
    <property type="entry name" value="Porins"/>
    <property type="match status" value="1"/>
</dbReference>
<sequence>VVVGNSFAHQNFGLPAVQPEFGKSYDYGFVYDPQWLPGLSVNADFYRITLNNVIISAQAGTAQSILTDYCFASGAPNGVPITNPSQLSPICNLIKRYNTGGNEGQIASVYESAFNAGTLTTKGVDIGARYRLPETPFGNFRVGFQATYITEYDIQTGFGSTKHLAGKFDRAYGNFARWRGLGSLDWNMGSFSASWTARYIGGVSIGYANANLGASANADSNPSSYVGSPYHYGSYLYHNLAFGYNIEPLNTMVQVGIDNVGDK</sequence>
<comment type="subcellular location">
    <subcellularLocation>
        <location evidence="1">Cell outer membrane</location>
    </subcellularLocation>
</comment>
<protein>
    <submittedName>
        <fullName evidence="4">Uncharacterized protein</fullName>
    </submittedName>
</protein>
<evidence type="ECO:0000256" key="3">
    <source>
        <dbReference type="ARBA" id="ARBA00023237"/>
    </source>
</evidence>
<accession>X1GGY8</accession>
<feature type="non-terminal residue" evidence="4">
    <location>
        <position position="1"/>
    </location>
</feature>
<evidence type="ECO:0000256" key="1">
    <source>
        <dbReference type="ARBA" id="ARBA00004442"/>
    </source>
</evidence>
<dbReference type="PANTHER" id="PTHR47234:SF2">
    <property type="entry name" value="TONB-DEPENDENT RECEPTOR"/>
    <property type="match status" value="1"/>
</dbReference>
<dbReference type="Gene3D" id="2.40.170.20">
    <property type="entry name" value="TonB-dependent receptor, beta-barrel domain"/>
    <property type="match status" value="1"/>
</dbReference>